<evidence type="ECO:0000313" key="1">
    <source>
        <dbReference type="EMBL" id="EKE27318.1"/>
    </source>
</evidence>
<reference evidence="1" key="1">
    <citation type="journal article" date="2012" name="Science">
        <title>Fermentation, hydrogen, and sulfur metabolism in multiple uncultivated bacterial phyla.</title>
        <authorList>
            <person name="Wrighton K.C."/>
            <person name="Thomas B.C."/>
            <person name="Sharon I."/>
            <person name="Miller C.S."/>
            <person name="Castelle C.J."/>
            <person name="VerBerkmoes N.C."/>
            <person name="Wilkins M.J."/>
            <person name="Hettich R.L."/>
            <person name="Lipton M.S."/>
            <person name="Williams K.H."/>
            <person name="Long P.E."/>
            <person name="Banfield J.F."/>
        </authorList>
    </citation>
    <scope>NUCLEOTIDE SEQUENCE [LARGE SCALE GENOMIC DNA]</scope>
</reference>
<name>K2FWE7_9BACT</name>
<sequence length="135" mass="16755">MRKHFQYILVWLSLIILYILYLIFSFKYIDIQKDLTINGIEHDIWKRKITIESKKDYLSYINTLAYKDKTAKSSQNKKNPWEDVVFIVTKDELEQYKKLDVQAQMNTKRDVKWPTYWMSNWQKWFYHIFKEDIRD</sequence>
<protein>
    <submittedName>
        <fullName evidence="1">Uncharacterized protein</fullName>
    </submittedName>
</protein>
<comment type="caution">
    <text evidence="1">The sequence shown here is derived from an EMBL/GenBank/DDBJ whole genome shotgun (WGS) entry which is preliminary data.</text>
</comment>
<proteinExistence type="predicted"/>
<dbReference type="EMBL" id="AMFJ01000499">
    <property type="protein sequence ID" value="EKE27318.1"/>
    <property type="molecule type" value="Genomic_DNA"/>
</dbReference>
<accession>K2FWE7</accession>
<gene>
    <name evidence="1" type="ORF">ACD_3C00225G0021</name>
</gene>
<dbReference type="AlphaFoldDB" id="K2FWE7"/>
<organism evidence="1">
    <name type="scientific">uncultured bacterium</name>
    <name type="common">gcode 4</name>
    <dbReference type="NCBI Taxonomy" id="1234023"/>
    <lineage>
        <taxon>Bacteria</taxon>
        <taxon>environmental samples</taxon>
    </lineage>
</organism>